<dbReference type="AlphaFoldDB" id="A0A6J4JP33"/>
<feature type="non-terminal residue" evidence="1">
    <location>
        <position position="38"/>
    </location>
</feature>
<protein>
    <submittedName>
        <fullName evidence="1">Uncharacterized protein</fullName>
    </submittedName>
</protein>
<gene>
    <name evidence="1" type="ORF">AVDCRST_MAG41-3791</name>
</gene>
<name>A0A6J4JP33_9ACTN</name>
<dbReference type="EMBL" id="CADCTP010000349">
    <property type="protein sequence ID" value="CAA9283639.1"/>
    <property type="molecule type" value="Genomic_DNA"/>
</dbReference>
<evidence type="ECO:0000313" key="1">
    <source>
        <dbReference type="EMBL" id="CAA9283639.1"/>
    </source>
</evidence>
<organism evidence="1">
    <name type="scientific">uncultured Mycobacteriales bacterium</name>
    <dbReference type="NCBI Taxonomy" id="581187"/>
    <lineage>
        <taxon>Bacteria</taxon>
        <taxon>Bacillati</taxon>
        <taxon>Actinomycetota</taxon>
        <taxon>Actinomycetes</taxon>
        <taxon>Mycobacteriales</taxon>
        <taxon>environmental samples</taxon>
    </lineage>
</organism>
<feature type="non-terminal residue" evidence="1">
    <location>
        <position position="1"/>
    </location>
</feature>
<sequence length="38" mass="4192">AVRAGPPPRRAHRRGGARPLPYRSRALWCVGRSLRAAV</sequence>
<accession>A0A6J4JP33</accession>
<proteinExistence type="predicted"/>
<reference evidence="1" key="1">
    <citation type="submission" date="2020-02" db="EMBL/GenBank/DDBJ databases">
        <authorList>
            <person name="Meier V. D."/>
        </authorList>
    </citation>
    <scope>NUCLEOTIDE SEQUENCE</scope>
    <source>
        <strain evidence="1">AVDCRST_MAG41</strain>
    </source>
</reference>